<proteinExistence type="predicted"/>
<dbReference type="EMBL" id="CAJFDI010000002">
    <property type="protein sequence ID" value="CAD5213870.1"/>
    <property type="molecule type" value="Genomic_DNA"/>
</dbReference>
<accession>A0A7I8WNN1</accession>
<organism evidence="2 3">
    <name type="scientific">Bursaphelenchus xylophilus</name>
    <name type="common">Pinewood nematode worm</name>
    <name type="synonym">Aphelenchoides xylophilus</name>
    <dbReference type="NCBI Taxonomy" id="6326"/>
    <lineage>
        <taxon>Eukaryota</taxon>
        <taxon>Metazoa</taxon>
        <taxon>Ecdysozoa</taxon>
        <taxon>Nematoda</taxon>
        <taxon>Chromadorea</taxon>
        <taxon>Rhabditida</taxon>
        <taxon>Tylenchina</taxon>
        <taxon>Tylenchomorpha</taxon>
        <taxon>Aphelenchoidea</taxon>
        <taxon>Aphelenchoididae</taxon>
        <taxon>Bursaphelenchus</taxon>
    </lineage>
</organism>
<feature type="compositionally biased region" description="Low complexity" evidence="1">
    <location>
        <begin position="84"/>
        <end position="98"/>
    </location>
</feature>
<gene>
    <name evidence="2" type="ORF">BXYJ_LOCUS3246</name>
</gene>
<reference evidence="2" key="1">
    <citation type="submission" date="2020-09" db="EMBL/GenBank/DDBJ databases">
        <authorList>
            <person name="Kikuchi T."/>
        </authorList>
    </citation>
    <scope>NUCLEOTIDE SEQUENCE</scope>
    <source>
        <strain evidence="2">Ka4C1</strain>
    </source>
</reference>
<protein>
    <submittedName>
        <fullName evidence="2">(pine wood nematode) hypothetical protein</fullName>
    </submittedName>
</protein>
<comment type="caution">
    <text evidence="2">The sequence shown here is derived from an EMBL/GenBank/DDBJ whole genome shotgun (WGS) entry which is preliminary data.</text>
</comment>
<feature type="region of interest" description="Disordered" evidence="1">
    <location>
        <begin position="18"/>
        <end position="131"/>
    </location>
</feature>
<evidence type="ECO:0000313" key="3">
    <source>
        <dbReference type="Proteomes" id="UP000659654"/>
    </source>
</evidence>
<feature type="compositionally biased region" description="Low complexity" evidence="1">
    <location>
        <begin position="328"/>
        <end position="347"/>
    </location>
</feature>
<dbReference type="AlphaFoldDB" id="A0A7I8WNN1"/>
<dbReference type="EMBL" id="CAJFCV020000002">
    <property type="protein sequence ID" value="CAG9093554.1"/>
    <property type="molecule type" value="Genomic_DNA"/>
</dbReference>
<feature type="region of interest" description="Disordered" evidence="1">
    <location>
        <begin position="291"/>
        <end position="451"/>
    </location>
</feature>
<evidence type="ECO:0000313" key="2">
    <source>
        <dbReference type="EMBL" id="CAD5213870.1"/>
    </source>
</evidence>
<dbReference type="Proteomes" id="UP000582659">
    <property type="component" value="Unassembled WGS sequence"/>
</dbReference>
<dbReference type="OrthoDB" id="9994905at2759"/>
<feature type="compositionally biased region" description="Low complexity" evidence="1">
    <location>
        <begin position="237"/>
        <end position="248"/>
    </location>
</feature>
<feature type="compositionally biased region" description="Polar residues" evidence="1">
    <location>
        <begin position="396"/>
        <end position="411"/>
    </location>
</feature>
<feature type="compositionally biased region" description="Basic residues" evidence="1">
    <location>
        <begin position="366"/>
        <end position="377"/>
    </location>
</feature>
<feature type="compositionally biased region" description="Basic and acidic residues" evidence="1">
    <location>
        <begin position="380"/>
        <end position="395"/>
    </location>
</feature>
<feature type="compositionally biased region" description="Acidic residues" evidence="1">
    <location>
        <begin position="65"/>
        <end position="75"/>
    </location>
</feature>
<dbReference type="Proteomes" id="UP000659654">
    <property type="component" value="Unassembled WGS sequence"/>
</dbReference>
<feature type="region of interest" description="Disordered" evidence="1">
    <location>
        <begin position="230"/>
        <end position="266"/>
    </location>
</feature>
<evidence type="ECO:0000256" key="1">
    <source>
        <dbReference type="SAM" id="MobiDB-lite"/>
    </source>
</evidence>
<keyword evidence="3" id="KW-1185">Reference proteome</keyword>
<feature type="compositionally biased region" description="Basic and acidic residues" evidence="1">
    <location>
        <begin position="102"/>
        <end position="117"/>
    </location>
</feature>
<sequence>MSEVCAKFEENLSVALGALPFQPEIYPSRDEDKELDEEEDQPGPSGLQKTVTRQHHTDPAITEAENSDVEEEDVYSEYLPAYQSTSHSARGRASSSGGQRFRKQDSREFADLTEQHRLSSSLGEVMQSRPDDEFEVERRRLCLTTLHGGADSVESTRSLTYLEWVHEKQTKRMRTRSEWFLSPVMPQKNNGNSKSVDFETTRFTVTSTSTRVSPMRLKIPDQEMNLLSSSEEMRTVSSLTSSHSPASSVEQQQPSPMPVDSDQEEKKDKIVPLALSATGETTPRLPFQMIQHQSGDDDDAPIVATPPARQQPPVFFAGDVEGAPKLKSQNSSSSSSNQSQSSIIHQSPASTTAPPGLSRVSSMGVVRRKSWRTHYVRPNKSLDQEGTPKEKDVTETSHSTPIRYPSSTSMRRASATEAETPEPSKILIRRKSSGSSVKSKVPIQARKSTQI</sequence>
<name>A0A7I8WNN1_BURXY</name>